<geneLocation type="plasmid" evidence="1 2">
    <name>pQD2021</name>
</geneLocation>
<keyword evidence="1" id="KW-0614">Plasmid</keyword>
<evidence type="ECO:0000313" key="1">
    <source>
        <dbReference type="EMBL" id="WOC53195.1"/>
    </source>
</evidence>
<organism evidence="1 2">
    <name type="scientific">Bergeyella porcorum</name>
    <dbReference type="NCBI Taxonomy" id="1735111"/>
    <lineage>
        <taxon>Bacteria</taxon>
        <taxon>Pseudomonadati</taxon>
        <taxon>Bacteroidota</taxon>
        <taxon>Flavobacteriia</taxon>
        <taxon>Flavobacteriales</taxon>
        <taxon>Weeksellaceae</taxon>
        <taxon>Bergeyella</taxon>
    </lineage>
</organism>
<gene>
    <name evidence="1" type="ORF">BPO_p0112</name>
</gene>
<accession>A0AAU0F8Q5</accession>
<evidence type="ECO:0000313" key="2">
    <source>
        <dbReference type="Proteomes" id="UP001432059"/>
    </source>
</evidence>
<reference evidence="1" key="1">
    <citation type="submission" date="2023-10" db="EMBL/GenBank/DDBJ databases">
        <title>Characterization and whole genome sequencing of a novel strain of Bergeyella porcorum QD2021 isolated from pig.</title>
        <authorList>
            <person name="Liu G."/>
            <person name="Chen C."/>
            <person name="Han X."/>
        </authorList>
    </citation>
    <scope>NUCLEOTIDE SEQUENCE</scope>
    <source>
        <strain evidence="1">QD2021</strain>
        <plasmid evidence="1">pQD2021</plasmid>
    </source>
</reference>
<keyword evidence="2" id="KW-1185">Reference proteome</keyword>
<dbReference type="Proteomes" id="UP001432059">
    <property type="component" value="Plasmid pQD2021"/>
</dbReference>
<dbReference type="PANTHER" id="PTHR42990:SF1">
    <property type="entry name" value="AAA+ ATPASE DOMAIN-CONTAINING PROTEIN"/>
    <property type="match status" value="1"/>
</dbReference>
<dbReference type="EMBL" id="CP136427">
    <property type="protein sequence ID" value="WOC53195.1"/>
    <property type="molecule type" value="Genomic_DNA"/>
</dbReference>
<sequence>MKIVFTGSSIVDITKNEGDLSRRSVMYELKGYRFVNILVWWKISIFAPLSLEEILSDKFDFSKYFPIDFKPYQYFEEYLKYGYYPFLFRK</sequence>
<dbReference type="PANTHER" id="PTHR42990">
    <property type="entry name" value="ATPASE"/>
    <property type="match status" value="1"/>
</dbReference>
<proteinExistence type="predicted"/>
<dbReference type="RefSeq" id="WP_327985395.1">
    <property type="nucleotide sequence ID" value="NZ_CP136427.1"/>
</dbReference>
<dbReference type="KEGG" id="bpor:BPO_p0112"/>
<name>A0AAU0F8Q5_9FLAO</name>
<dbReference type="AlphaFoldDB" id="A0AAU0F8Q5"/>
<protein>
    <submittedName>
        <fullName evidence="1">Uncharacterized protein</fullName>
    </submittedName>
</protein>